<reference evidence="9 10" key="1">
    <citation type="journal article" date="2011" name="J. Bacteriol.">
        <title>Genome Sequence of the Probiotic Strain Bifidobacterium animalis subsp. lactis CNCM I-2494.</title>
        <authorList>
            <person name="Chervaux C."/>
            <person name="Grimaldi C."/>
            <person name="Bolotin A."/>
            <person name="Quinquis B."/>
            <person name="Legrain-Raspaud S."/>
            <person name="van Hylckama Vlieg J.E."/>
            <person name="Denariaz G."/>
            <person name="Smokvina T."/>
        </authorList>
    </citation>
    <scope>NUCLEOTIDE SEQUENCE [LARGE SCALE GENOMIC DNA]</scope>
    <source>
        <strain evidence="9 10">CNCM I-2494</strain>
    </source>
</reference>
<dbReference type="PANTHER" id="PTHR43166">
    <property type="entry name" value="AMINO ACID IMPORT ATP-BINDING PROTEIN"/>
    <property type="match status" value="1"/>
</dbReference>
<proteinExistence type="predicted"/>
<evidence type="ECO:0000256" key="3">
    <source>
        <dbReference type="ARBA" id="ARBA00022741"/>
    </source>
</evidence>
<sequence>MTETMHRRHEQRGNMGVQNTDSSTIIELNHISVTFREGGRTVEAVKDVTMHVREGEIFGIVGFSGAGKSTLVRTINLLERPTEGQVIIDGHDVTDLKGGALRELRKKIGFIFQGFNLIDNVTVGRNVEFALKAGGWPKKGRRARVEELLDIVGLAEKADSYPSSLSGGQKQRVSIARALANSPRILLCDEATSALDLETTEEILTLLKRINTELGITIVFITHQFDVAKAIFDDVAVMEQGVIVEQGTTFDVFSSPHHPTTQALVERYLGIAIPEQLVPQLPPGRLIELRYRDGGAFRPLISEVAQHHDVSINVLHGNVGYFGTQAVGTLIVLVSARQGGQQGAQIVQDAIDELAEHVHSWRELSEDLNDDLGHSVDEAFAGEAAADRLIGTYGDVNDVRTDNEEVLA</sequence>
<evidence type="ECO:0000259" key="8">
    <source>
        <dbReference type="PROSITE" id="PS50893"/>
    </source>
</evidence>
<evidence type="ECO:0000256" key="1">
    <source>
        <dbReference type="ARBA" id="ARBA00022448"/>
    </source>
</evidence>
<keyword evidence="5" id="KW-1278">Translocase</keyword>
<evidence type="ECO:0000256" key="6">
    <source>
        <dbReference type="ARBA" id="ARBA00022970"/>
    </source>
</evidence>
<keyword evidence="6" id="KW-0029">Amino-acid transport</keyword>
<gene>
    <name evidence="9" type="ORF">BALAC2494_01443</name>
</gene>
<dbReference type="SMART" id="SM00382">
    <property type="entry name" value="AAA"/>
    <property type="match status" value="1"/>
</dbReference>
<dbReference type="CDD" id="cd03258">
    <property type="entry name" value="ABC_MetN_methionine_transporter"/>
    <property type="match status" value="1"/>
</dbReference>
<dbReference type="GO" id="GO:0006865">
    <property type="term" value="P:amino acid transport"/>
    <property type="evidence" value="ECO:0007669"/>
    <property type="project" value="UniProtKB-KW"/>
</dbReference>
<dbReference type="SUPFAM" id="SSF52540">
    <property type="entry name" value="P-loop containing nucleoside triphosphate hydrolases"/>
    <property type="match status" value="1"/>
</dbReference>
<dbReference type="InterPro" id="IPR041701">
    <property type="entry name" value="MetN_ABC"/>
</dbReference>
<dbReference type="Proteomes" id="UP000008394">
    <property type="component" value="Chromosome"/>
</dbReference>
<evidence type="ECO:0000256" key="4">
    <source>
        <dbReference type="ARBA" id="ARBA00022840"/>
    </source>
</evidence>
<dbReference type="InterPro" id="IPR017871">
    <property type="entry name" value="ABC_transporter-like_CS"/>
</dbReference>
<evidence type="ECO:0000313" key="9">
    <source>
        <dbReference type="EMBL" id="AEK30739.1"/>
    </source>
</evidence>
<dbReference type="InterPro" id="IPR027417">
    <property type="entry name" value="P-loop_NTPase"/>
</dbReference>
<organism evidence="9 10">
    <name type="scientific">Bifidobacterium animalis subsp. lactis CNCM I-2494</name>
    <dbReference type="NCBI Taxonomy" id="1042403"/>
    <lineage>
        <taxon>Bacteria</taxon>
        <taxon>Bacillati</taxon>
        <taxon>Actinomycetota</taxon>
        <taxon>Actinomycetes</taxon>
        <taxon>Bifidobacteriales</taxon>
        <taxon>Bifidobacteriaceae</taxon>
        <taxon>Bifidobacterium</taxon>
    </lineage>
</organism>
<evidence type="ECO:0000256" key="2">
    <source>
        <dbReference type="ARBA" id="ARBA00022475"/>
    </source>
</evidence>
<dbReference type="GO" id="GO:0016887">
    <property type="term" value="F:ATP hydrolysis activity"/>
    <property type="evidence" value="ECO:0007669"/>
    <property type="project" value="InterPro"/>
</dbReference>
<dbReference type="KEGG" id="bnm:BALAC2494_01443"/>
<dbReference type="SMART" id="SM00930">
    <property type="entry name" value="NIL"/>
    <property type="match status" value="1"/>
</dbReference>
<keyword evidence="1" id="KW-0813">Transport</keyword>
<dbReference type="PROSITE" id="PS00211">
    <property type="entry name" value="ABC_TRANSPORTER_1"/>
    <property type="match status" value="1"/>
</dbReference>
<dbReference type="AlphaFoldDB" id="A0A806FKF5"/>
<evidence type="ECO:0000256" key="5">
    <source>
        <dbReference type="ARBA" id="ARBA00022967"/>
    </source>
</evidence>
<keyword evidence="7" id="KW-0472">Membrane</keyword>
<dbReference type="PROSITE" id="PS50893">
    <property type="entry name" value="ABC_TRANSPORTER_2"/>
    <property type="match status" value="1"/>
</dbReference>
<dbReference type="SUPFAM" id="SSF55021">
    <property type="entry name" value="ACT-like"/>
    <property type="match status" value="1"/>
</dbReference>
<dbReference type="InterPro" id="IPR045865">
    <property type="entry name" value="ACT-like_dom_sf"/>
</dbReference>
<dbReference type="PANTHER" id="PTHR43166:SF30">
    <property type="entry name" value="METHIONINE IMPORT ATP-BINDING PROTEIN METN"/>
    <property type="match status" value="1"/>
</dbReference>
<feature type="domain" description="ABC transporter" evidence="8">
    <location>
        <begin position="28"/>
        <end position="265"/>
    </location>
</feature>
<name>A0A806FKF5_BIFAN</name>
<accession>A0A806FKF5</accession>
<protein>
    <submittedName>
        <fullName evidence="9">ABC transporter ATP-binding protein</fullName>
    </submittedName>
</protein>
<dbReference type="InterPro" id="IPR003439">
    <property type="entry name" value="ABC_transporter-like_ATP-bd"/>
</dbReference>
<keyword evidence="4 9" id="KW-0067">ATP-binding</keyword>
<dbReference type="InterPro" id="IPR050086">
    <property type="entry name" value="MetN_ABC_transporter-like"/>
</dbReference>
<dbReference type="Gene3D" id="3.40.50.300">
    <property type="entry name" value="P-loop containing nucleotide triphosphate hydrolases"/>
    <property type="match status" value="1"/>
</dbReference>
<keyword evidence="3" id="KW-0547">Nucleotide-binding</keyword>
<dbReference type="InterPro" id="IPR003593">
    <property type="entry name" value="AAA+_ATPase"/>
</dbReference>
<dbReference type="InterPro" id="IPR018449">
    <property type="entry name" value="NIL_domain"/>
</dbReference>
<dbReference type="Pfam" id="PF09383">
    <property type="entry name" value="NIL"/>
    <property type="match status" value="1"/>
</dbReference>
<keyword evidence="2" id="KW-1003">Cell membrane</keyword>
<dbReference type="Pfam" id="PF00005">
    <property type="entry name" value="ABC_tran"/>
    <property type="match status" value="1"/>
</dbReference>
<dbReference type="EMBL" id="CP002915">
    <property type="protein sequence ID" value="AEK30739.1"/>
    <property type="molecule type" value="Genomic_DNA"/>
</dbReference>
<dbReference type="Gene3D" id="3.30.70.260">
    <property type="match status" value="1"/>
</dbReference>
<evidence type="ECO:0000256" key="7">
    <source>
        <dbReference type="ARBA" id="ARBA00023136"/>
    </source>
</evidence>
<dbReference type="GO" id="GO:0005524">
    <property type="term" value="F:ATP binding"/>
    <property type="evidence" value="ECO:0007669"/>
    <property type="project" value="UniProtKB-KW"/>
</dbReference>
<evidence type="ECO:0000313" key="10">
    <source>
        <dbReference type="Proteomes" id="UP000008394"/>
    </source>
</evidence>